<evidence type="ECO:0000313" key="4">
    <source>
        <dbReference type="EMBL" id="KAK7962080.1"/>
    </source>
</evidence>
<keyword evidence="2" id="KW-0378">Hydrolase</keyword>
<keyword evidence="1" id="KW-0540">Nuclease</keyword>
<evidence type="ECO:0000256" key="1">
    <source>
        <dbReference type="ARBA" id="ARBA00022722"/>
    </source>
</evidence>
<evidence type="ECO:0000256" key="2">
    <source>
        <dbReference type="ARBA" id="ARBA00022801"/>
    </source>
</evidence>
<dbReference type="InterPro" id="IPR016191">
    <property type="entry name" value="Ribonuclease/ribotoxin"/>
</dbReference>
<comment type="caution">
    <text evidence="4">The sequence shown here is derived from an EMBL/GenBank/DDBJ whole genome shotgun (WGS) entry which is preliminary data.</text>
</comment>
<dbReference type="RefSeq" id="XP_066704191.1">
    <property type="nucleotide sequence ID" value="XM_066839127.1"/>
</dbReference>
<name>A0ABR1QQC9_9PEZI</name>
<proteinExistence type="predicted"/>
<dbReference type="Proteomes" id="UP001391051">
    <property type="component" value="Unassembled WGS sequence"/>
</dbReference>
<gene>
    <name evidence="4" type="ORF">PG986_002905</name>
</gene>
<feature type="compositionally biased region" description="Basic and acidic residues" evidence="3">
    <location>
        <begin position="132"/>
        <end position="147"/>
    </location>
</feature>
<dbReference type="SUPFAM" id="SSF53933">
    <property type="entry name" value="Microbial ribonucleases"/>
    <property type="match status" value="1"/>
</dbReference>
<dbReference type="GeneID" id="92072189"/>
<keyword evidence="5" id="KW-1185">Reference proteome</keyword>
<dbReference type="Gene3D" id="3.10.450.30">
    <property type="entry name" value="Microbial ribonucleases"/>
    <property type="match status" value="1"/>
</dbReference>
<reference evidence="4 5" key="1">
    <citation type="submission" date="2023-01" db="EMBL/GenBank/DDBJ databases">
        <title>Analysis of 21 Apiospora genomes using comparative genomics revels a genus with tremendous synthesis potential of carbohydrate active enzymes and secondary metabolites.</title>
        <authorList>
            <person name="Sorensen T."/>
        </authorList>
    </citation>
    <scope>NUCLEOTIDE SEQUENCE [LARGE SCALE GENOMIC DNA]</scope>
    <source>
        <strain evidence="4 5">CBS 24483</strain>
    </source>
</reference>
<dbReference type="EMBL" id="JAQQWE010000002">
    <property type="protein sequence ID" value="KAK7962080.1"/>
    <property type="molecule type" value="Genomic_DNA"/>
</dbReference>
<evidence type="ECO:0000313" key="5">
    <source>
        <dbReference type="Proteomes" id="UP001391051"/>
    </source>
</evidence>
<sequence>MGSQSNNTSTSTSSKKRKAEKVQTTQNDDQSQDPDVPDFVRRGSYYETGVTDRPQFTYLQASDVRRQVQQAPAQFGAEARYPRPYHNNPPEPLTSQAPHREFPIVPSPAPGQAPSNFQRGMPYGPVRAFYNENDRTQFDAGYHDDTRPPTGPRKGSQYPKSPYSLATYHPGPTASDDEKSKKKKKK</sequence>
<feature type="compositionally biased region" description="Low complexity" evidence="3">
    <location>
        <begin position="1"/>
        <end position="13"/>
    </location>
</feature>
<accession>A0ABR1QQC9</accession>
<feature type="region of interest" description="Disordered" evidence="3">
    <location>
        <begin position="67"/>
        <end position="186"/>
    </location>
</feature>
<evidence type="ECO:0000256" key="3">
    <source>
        <dbReference type="SAM" id="MobiDB-lite"/>
    </source>
</evidence>
<feature type="region of interest" description="Disordered" evidence="3">
    <location>
        <begin position="1"/>
        <end position="54"/>
    </location>
</feature>
<protein>
    <submittedName>
        <fullName evidence="4">Uncharacterized protein</fullName>
    </submittedName>
</protein>
<organism evidence="4 5">
    <name type="scientific">Apiospora aurea</name>
    <dbReference type="NCBI Taxonomy" id="335848"/>
    <lineage>
        <taxon>Eukaryota</taxon>
        <taxon>Fungi</taxon>
        <taxon>Dikarya</taxon>
        <taxon>Ascomycota</taxon>
        <taxon>Pezizomycotina</taxon>
        <taxon>Sordariomycetes</taxon>
        <taxon>Xylariomycetidae</taxon>
        <taxon>Amphisphaeriales</taxon>
        <taxon>Apiosporaceae</taxon>
        <taxon>Apiospora</taxon>
    </lineage>
</organism>